<keyword evidence="8" id="KW-1185">Reference proteome</keyword>
<reference evidence="6" key="2">
    <citation type="submission" date="2021-04" db="EMBL/GenBank/DDBJ databases">
        <title>Brevibacillus composti FJAT-54423, complete genome.</title>
        <authorList>
            <person name="Tang R."/>
        </authorList>
    </citation>
    <scope>NUCLEOTIDE SEQUENCE</scope>
    <source>
        <strain evidence="6">FJAT-54424</strain>
    </source>
</reference>
<dbReference type="Pfam" id="PF13205">
    <property type="entry name" value="Big_5"/>
    <property type="match status" value="1"/>
</dbReference>
<evidence type="ECO:0000313" key="5">
    <source>
        <dbReference type="EMBL" id="QQE74168.1"/>
    </source>
</evidence>
<evidence type="ECO:0000256" key="3">
    <source>
        <dbReference type="SAM" id="SignalP"/>
    </source>
</evidence>
<dbReference type="Proteomes" id="UP000595847">
    <property type="component" value="Chromosome"/>
</dbReference>
<proteinExistence type="predicted"/>
<evidence type="ECO:0000313" key="8">
    <source>
        <dbReference type="Proteomes" id="UP000677234"/>
    </source>
</evidence>
<feature type="signal peptide" evidence="3">
    <location>
        <begin position="1"/>
        <end position="29"/>
    </location>
</feature>
<organism evidence="5 7">
    <name type="scientific">Brevibacillus composti</name>
    <dbReference type="NCBI Taxonomy" id="2796470"/>
    <lineage>
        <taxon>Bacteria</taxon>
        <taxon>Bacillati</taxon>
        <taxon>Bacillota</taxon>
        <taxon>Bacilli</taxon>
        <taxon>Bacillales</taxon>
        <taxon>Paenibacillaceae</taxon>
        <taxon>Brevibacillus</taxon>
    </lineage>
</organism>
<dbReference type="AlphaFoldDB" id="A0A7T5EKA7"/>
<dbReference type="KEGG" id="bcop:JD108_20440"/>
<name>A0A7T5EKA7_9BACL</name>
<dbReference type="RefSeq" id="WP_198827752.1">
    <property type="nucleotide sequence ID" value="NZ_CP066308.1"/>
</dbReference>
<dbReference type="InterPro" id="IPR032812">
    <property type="entry name" value="SbsA_Ig"/>
</dbReference>
<dbReference type="Gene3D" id="2.60.40.1220">
    <property type="match status" value="1"/>
</dbReference>
<evidence type="ECO:0000313" key="6">
    <source>
        <dbReference type="EMBL" id="QUO41251.1"/>
    </source>
</evidence>
<protein>
    <submittedName>
        <fullName evidence="5">Ig-like domain-containing protein</fullName>
    </submittedName>
</protein>
<evidence type="ECO:0000259" key="4">
    <source>
        <dbReference type="Pfam" id="PF13205"/>
    </source>
</evidence>
<dbReference type="InterPro" id="IPR014755">
    <property type="entry name" value="Cu-Rt/internalin_Ig-like"/>
</dbReference>
<keyword evidence="1 3" id="KW-0732">Signal</keyword>
<dbReference type="Proteomes" id="UP000677234">
    <property type="component" value="Chromosome"/>
</dbReference>
<gene>
    <name evidence="5" type="ORF">JD108_20440</name>
    <name evidence="6" type="ORF">KDJ56_20375</name>
</gene>
<sequence length="446" mass="50868">MKRIRTHFLGKVYSLILAGCVAVSTALVAVPATVQAEKAVYVQASQEYTNLSTKTTWQVTFDKDLDKSTVTTNNITITDKDGNAQSITVTYSTKKYITVKPKKPLAKKAEFTLKVDQIKDKNGNFLGKMEIKFTTGTSTSSKTVKVKFASEETGGGDQTEIDRLRKENEQLKSQIRSLEAEIERLRERIRELENGGGSGDQDNTPLTHEYFTVTYPKGYKDEANNMYKYMEESVKAAKEEFGNLVDVERWLKQPKPVTIVIHDKPDDKADVGLWSLYGLNDGSFEIHLLGKKAHYVRCCTNVGKEYDDLYFKVTTIHEYLSIPLRKAVGEKKKGWSNLYSAPEWFVQGMEEYYGYHYGNDPETIRILTQRVKDDRNRIKFSSSGITVQGTYEDGAVLAFFLYETYGKTKVQNVLMSKEPKWEKAFLKEFGSYSDMEKAFNNWLSKK</sequence>
<evidence type="ECO:0000256" key="2">
    <source>
        <dbReference type="SAM" id="Coils"/>
    </source>
</evidence>
<keyword evidence="2" id="KW-0175">Coiled coil</keyword>
<reference evidence="5 7" key="1">
    <citation type="submission" date="2020-12" db="EMBL/GenBank/DDBJ databases">
        <title>strain FJAT-54423T represents a novel species of the genus Brevibacillus.</title>
        <authorList>
            <person name="Tang R."/>
        </authorList>
    </citation>
    <scope>NUCLEOTIDE SEQUENCE [LARGE SCALE GENOMIC DNA]</scope>
    <source>
        <strain evidence="5 7">FJAT-54423</strain>
    </source>
</reference>
<accession>A0A7T5EKA7</accession>
<feature type="domain" description="SbsA Ig-like" evidence="4">
    <location>
        <begin position="47"/>
        <end position="135"/>
    </location>
</feature>
<dbReference type="EMBL" id="CP066308">
    <property type="protein sequence ID" value="QQE74168.1"/>
    <property type="molecule type" value="Genomic_DNA"/>
</dbReference>
<dbReference type="EMBL" id="CP073708">
    <property type="protein sequence ID" value="QUO41251.1"/>
    <property type="molecule type" value="Genomic_DNA"/>
</dbReference>
<evidence type="ECO:0000256" key="1">
    <source>
        <dbReference type="ARBA" id="ARBA00022729"/>
    </source>
</evidence>
<feature type="coiled-coil region" evidence="2">
    <location>
        <begin position="161"/>
        <end position="195"/>
    </location>
</feature>
<feature type="chain" id="PRO_5038995798" evidence="3">
    <location>
        <begin position="30"/>
        <end position="446"/>
    </location>
</feature>
<dbReference type="Gene3D" id="6.10.250.3110">
    <property type="match status" value="1"/>
</dbReference>
<evidence type="ECO:0000313" key="7">
    <source>
        <dbReference type="Proteomes" id="UP000595847"/>
    </source>
</evidence>